<dbReference type="Pfam" id="PF04773">
    <property type="entry name" value="FecR"/>
    <property type="match status" value="1"/>
</dbReference>
<dbReference type="Proteomes" id="UP000036166">
    <property type="component" value="Unassembled WGS sequence"/>
</dbReference>
<dbReference type="PIRSF" id="PIRSF018266">
    <property type="entry name" value="FecR"/>
    <property type="match status" value="1"/>
</dbReference>
<dbReference type="AlphaFoldDB" id="A0A0J6FHY7"/>
<feature type="transmembrane region" description="Helical" evidence="1">
    <location>
        <begin position="94"/>
        <end position="114"/>
    </location>
</feature>
<dbReference type="Pfam" id="PF16344">
    <property type="entry name" value="FecR_C"/>
    <property type="match status" value="1"/>
</dbReference>
<evidence type="ECO:0008006" key="6">
    <source>
        <dbReference type="Google" id="ProtNLM"/>
    </source>
</evidence>
<name>A0A0J6FHY7_9BACT</name>
<organism evidence="4 5">
    <name type="scientific">Parabacteroides goldsteinii</name>
    <dbReference type="NCBI Taxonomy" id="328812"/>
    <lineage>
        <taxon>Bacteria</taxon>
        <taxon>Pseudomonadati</taxon>
        <taxon>Bacteroidota</taxon>
        <taxon>Bacteroidia</taxon>
        <taxon>Bacteroidales</taxon>
        <taxon>Tannerellaceae</taxon>
        <taxon>Parabacteroides</taxon>
    </lineage>
</organism>
<evidence type="ECO:0000259" key="3">
    <source>
        <dbReference type="Pfam" id="PF16344"/>
    </source>
</evidence>
<keyword evidence="1" id="KW-0812">Transmembrane</keyword>
<dbReference type="FunFam" id="2.60.120.1440:FF:000001">
    <property type="entry name" value="Putative anti-sigma factor"/>
    <property type="match status" value="1"/>
</dbReference>
<dbReference type="PANTHER" id="PTHR30273">
    <property type="entry name" value="PERIPLASMIC SIGNAL SENSOR AND SIGMA FACTOR ACTIVATOR FECR-RELATED"/>
    <property type="match status" value="1"/>
</dbReference>
<dbReference type="InterPro" id="IPR032508">
    <property type="entry name" value="FecR_C"/>
</dbReference>
<feature type="domain" description="Protein FecR C-terminal" evidence="3">
    <location>
        <begin position="270"/>
        <end position="337"/>
    </location>
</feature>
<dbReference type="GO" id="GO:0016989">
    <property type="term" value="F:sigma factor antagonist activity"/>
    <property type="evidence" value="ECO:0007669"/>
    <property type="project" value="TreeGrafter"/>
</dbReference>
<dbReference type="InterPro" id="IPR006860">
    <property type="entry name" value="FecR"/>
</dbReference>
<dbReference type="PANTHER" id="PTHR30273:SF2">
    <property type="entry name" value="PROTEIN FECR"/>
    <property type="match status" value="1"/>
</dbReference>
<dbReference type="EMBL" id="LFJV01000023">
    <property type="protein sequence ID" value="KMM34087.1"/>
    <property type="molecule type" value="Genomic_DNA"/>
</dbReference>
<proteinExistence type="predicted"/>
<sequence>MYLENMMNTEHIEKIILGHFLGDLTDFEEKELYHWLQTDKKNRRLFSEMSDWWAISYVPYFSSRVEANFQKHFGELMDKEPRISSKRISFAHSWLQIVATVIVMLAIGGLSYYAGISIHEQNQENICFETSAPLGARSKVSLSDGSVIWLNAGSSLSYNKDFSDKFREVYLKGEAYFEVTPDSLKPFVVKSESLNVKVLGTTFNVRTYEDENLVNVVLRTGRVDVSLNGSNQKVIELQPNEKLSYNKVNEELEKIPVNADDVCEWVNGKMKFTKVPFGILAKDLERRYNVKIVIESKSLREEAFTGSFTSEHTIYDVLREIDVEKQYRWDQNGNVFVICDK</sequence>
<dbReference type="InterPro" id="IPR012373">
    <property type="entry name" value="Ferrdict_sens_TM"/>
</dbReference>
<dbReference type="Gene3D" id="3.55.50.30">
    <property type="match status" value="1"/>
</dbReference>
<evidence type="ECO:0000313" key="5">
    <source>
        <dbReference type="Proteomes" id="UP000036166"/>
    </source>
</evidence>
<reference evidence="4 5" key="1">
    <citation type="submission" date="2015-06" db="EMBL/GenBank/DDBJ databases">
        <title>Draft Genome Sequence of Parabacteroides goldsteinii with Putative Novel Metallo-Beta-Lactamases Isolated from a Blood Culture from a Human Patient.</title>
        <authorList>
            <person name="Krogh T.J."/>
            <person name="Agergaard C.N."/>
            <person name="Moller-Jensen J."/>
            <person name="Justesen U.S."/>
        </authorList>
    </citation>
    <scope>NUCLEOTIDE SEQUENCE [LARGE SCALE GENOMIC DNA]</scope>
    <source>
        <strain evidence="4 5">910340</strain>
    </source>
</reference>
<feature type="domain" description="FecR protein" evidence="2">
    <location>
        <begin position="135"/>
        <end position="223"/>
    </location>
</feature>
<accession>A0A0J6FHY7</accession>
<keyword evidence="1" id="KW-1133">Transmembrane helix</keyword>
<evidence type="ECO:0000313" key="4">
    <source>
        <dbReference type="EMBL" id="KMM34087.1"/>
    </source>
</evidence>
<comment type="caution">
    <text evidence="4">The sequence shown here is derived from an EMBL/GenBank/DDBJ whole genome shotgun (WGS) entry which is preliminary data.</text>
</comment>
<keyword evidence="1" id="KW-0472">Membrane</keyword>
<dbReference type="Gene3D" id="2.60.120.1440">
    <property type="match status" value="1"/>
</dbReference>
<dbReference type="PATRIC" id="fig|328812.4.peg.2287"/>
<protein>
    <recommendedName>
        <fullName evidence="6">DUF4974 domain-containing protein</fullName>
    </recommendedName>
</protein>
<evidence type="ECO:0000256" key="1">
    <source>
        <dbReference type="SAM" id="Phobius"/>
    </source>
</evidence>
<evidence type="ECO:0000259" key="2">
    <source>
        <dbReference type="Pfam" id="PF04773"/>
    </source>
</evidence>
<gene>
    <name evidence="4" type="ORF">ACM15_08730</name>
</gene>